<dbReference type="OrthoDB" id="6149183at2759"/>
<keyword evidence="4" id="KW-0812">Transmembrane</keyword>
<protein>
    <submittedName>
        <fullName evidence="7">Uncharacterized protein LOC111123274</fullName>
    </submittedName>
</protein>
<keyword evidence="2" id="KW-1015">Disulfide bond</keyword>
<dbReference type="PANTHER" id="PTHR24251">
    <property type="entry name" value="OVOCHYMASE-RELATED"/>
    <property type="match status" value="1"/>
</dbReference>
<evidence type="ECO:0000259" key="5">
    <source>
        <dbReference type="PROSITE" id="PS01180"/>
    </source>
</evidence>
<keyword evidence="1" id="KW-0677">Repeat</keyword>
<sequence length="233" mass="25244">MCVTGITLQYSRVASASPALFVSPGYPYEYASNLTLGLMIEAAGSSDILIVDFLDCDLEFASAKVPYCQLDKITIHDGPFTNDSILYQGCCLNDVTKLISSDRYLYLQFVSDSTVNGKGFRLKFYTNGTVAGNGDDMASRSTVITIVVLTIVFLTCVGVILPLLFYKHKYLNSKFSNKILPKLLKPKNAKVKPEKGDDLQTLPDASISGINPPDLLNSCGDNPSTSSKANGLL</sequence>
<proteinExistence type="predicted"/>
<feature type="domain" description="CUB" evidence="5">
    <location>
        <begin position="2"/>
        <end position="127"/>
    </location>
</feature>
<evidence type="ECO:0000256" key="3">
    <source>
        <dbReference type="PROSITE-ProRule" id="PRU00059"/>
    </source>
</evidence>
<name>A0A8B8CZA9_CRAVI</name>
<evidence type="ECO:0000313" key="6">
    <source>
        <dbReference type="Proteomes" id="UP000694844"/>
    </source>
</evidence>
<dbReference type="CDD" id="cd00041">
    <property type="entry name" value="CUB"/>
    <property type="match status" value="1"/>
</dbReference>
<dbReference type="Proteomes" id="UP000694844">
    <property type="component" value="Chromosome 3"/>
</dbReference>
<dbReference type="PROSITE" id="PS01180">
    <property type="entry name" value="CUB"/>
    <property type="match status" value="1"/>
</dbReference>
<accession>A0A8B8CZA9</accession>
<keyword evidence="6" id="KW-1185">Reference proteome</keyword>
<dbReference type="InterPro" id="IPR000859">
    <property type="entry name" value="CUB_dom"/>
</dbReference>
<dbReference type="RefSeq" id="XP_022321227.1">
    <property type="nucleotide sequence ID" value="XM_022465519.1"/>
</dbReference>
<keyword evidence="4" id="KW-0472">Membrane</keyword>
<dbReference type="AlphaFoldDB" id="A0A8B8CZA9"/>
<dbReference type="InterPro" id="IPR035914">
    <property type="entry name" value="Sperma_CUB_dom_sf"/>
</dbReference>
<evidence type="ECO:0000313" key="7">
    <source>
        <dbReference type="RefSeq" id="XP_022321227.1"/>
    </source>
</evidence>
<evidence type="ECO:0000256" key="1">
    <source>
        <dbReference type="ARBA" id="ARBA00022737"/>
    </source>
</evidence>
<evidence type="ECO:0000256" key="4">
    <source>
        <dbReference type="SAM" id="Phobius"/>
    </source>
</evidence>
<dbReference type="SMART" id="SM00042">
    <property type="entry name" value="CUB"/>
    <property type="match status" value="1"/>
</dbReference>
<dbReference type="Pfam" id="PF00431">
    <property type="entry name" value="CUB"/>
    <property type="match status" value="1"/>
</dbReference>
<reference evidence="7" key="1">
    <citation type="submission" date="2025-08" db="UniProtKB">
        <authorList>
            <consortium name="RefSeq"/>
        </authorList>
    </citation>
    <scope>IDENTIFICATION</scope>
    <source>
        <tissue evidence="7">Whole sample</tissue>
    </source>
</reference>
<gene>
    <name evidence="7" type="primary">LOC111123274</name>
</gene>
<feature type="transmembrane region" description="Helical" evidence="4">
    <location>
        <begin position="143"/>
        <end position="166"/>
    </location>
</feature>
<organism evidence="6 7">
    <name type="scientific">Crassostrea virginica</name>
    <name type="common">Eastern oyster</name>
    <dbReference type="NCBI Taxonomy" id="6565"/>
    <lineage>
        <taxon>Eukaryota</taxon>
        <taxon>Metazoa</taxon>
        <taxon>Spiralia</taxon>
        <taxon>Lophotrochozoa</taxon>
        <taxon>Mollusca</taxon>
        <taxon>Bivalvia</taxon>
        <taxon>Autobranchia</taxon>
        <taxon>Pteriomorphia</taxon>
        <taxon>Ostreida</taxon>
        <taxon>Ostreoidea</taxon>
        <taxon>Ostreidae</taxon>
        <taxon>Crassostrea</taxon>
    </lineage>
</organism>
<dbReference type="GeneID" id="111123274"/>
<comment type="caution">
    <text evidence="3">Lacks conserved residue(s) required for the propagation of feature annotation.</text>
</comment>
<evidence type="ECO:0000256" key="2">
    <source>
        <dbReference type="ARBA" id="ARBA00023157"/>
    </source>
</evidence>
<dbReference type="SUPFAM" id="SSF49854">
    <property type="entry name" value="Spermadhesin, CUB domain"/>
    <property type="match status" value="1"/>
</dbReference>
<keyword evidence="4" id="KW-1133">Transmembrane helix</keyword>
<dbReference type="KEGG" id="cvn:111123274"/>
<dbReference type="Gene3D" id="2.60.120.290">
    <property type="entry name" value="Spermadhesin, CUB domain"/>
    <property type="match status" value="1"/>
</dbReference>